<feature type="compositionally biased region" description="Polar residues" evidence="1">
    <location>
        <begin position="139"/>
        <end position="158"/>
    </location>
</feature>
<proteinExistence type="predicted"/>
<dbReference type="Proteomes" id="UP000760494">
    <property type="component" value="Unassembled WGS sequence"/>
</dbReference>
<sequence length="238" mass="27568">MDRIRSYKDLKPPFDNGRFPLYDAPLKPLETASRRSHLEKYIVRVMPSFSKFIDVEWKKAESKICENLASERYMSVSEPWFEYQVDRIVYLHFFATFKAFFDRDVPGLPWEDITDKYLKSQQDKNSSVYVEYLKRQESQAQKSNPVEKSTLAQDTNEMGNVEGPATERRVLTSSKLNPRALEFRPPQDGGRRQTTGEPSGRAWVATRSGKRGKRPVNRRGKQEGDVDMDTGNMARLAM</sequence>
<name>A0A0I9YCD8_FUSFU</name>
<evidence type="ECO:0000256" key="1">
    <source>
        <dbReference type="SAM" id="MobiDB-lite"/>
    </source>
</evidence>
<reference evidence="2" key="1">
    <citation type="submission" date="2019-05" db="EMBL/GenBank/DDBJ databases">
        <authorList>
            <person name="Piombo E."/>
        </authorList>
    </citation>
    <scope>NUCLEOTIDE SEQUENCE</scope>
    <source>
        <strain evidence="2">C2S</strain>
    </source>
</reference>
<feature type="compositionally biased region" description="Basic residues" evidence="1">
    <location>
        <begin position="208"/>
        <end position="219"/>
    </location>
</feature>
<dbReference type="AlphaFoldDB" id="A0A0I9YCD8"/>
<evidence type="ECO:0000313" key="2">
    <source>
        <dbReference type="EMBL" id="VTT72530.1"/>
    </source>
</evidence>
<organism evidence="2 3">
    <name type="scientific">Fusarium fujikuroi</name>
    <name type="common">Bakanae and foot rot disease fungus</name>
    <name type="synonym">Gibberella fujikuroi</name>
    <dbReference type="NCBI Taxonomy" id="5127"/>
    <lineage>
        <taxon>Eukaryota</taxon>
        <taxon>Fungi</taxon>
        <taxon>Dikarya</taxon>
        <taxon>Ascomycota</taxon>
        <taxon>Pezizomycotina</taxon>
        <taxon>Sordariomycetes</taxon>
        <taxon>Hypocreomycetidae</taxon>
        <taxon>Hypocreales</taxon>
        <taxon>Nectriaceae</taxon>
        <taxon>Fusarium</taxon>
        <taxon>Fusarium fujikuroi species complex</taxon>
    </lineage>
</organism>
<dbReference type="EMBL" id="CABFJX010000346">
    <property type="protein sequence ID" value="VTT72530.1"/>
    <property type="molecule type" value="Genomic_DNA"/>
</dbReference>
<gene>
    <name evidence="2" type="ORF">C2S_8616</name>
</gene>
<protein>
    <submittedName>
        <fullName evidence="2">Uncharacterized protein</fullName>
    </submittedName>
</protein>
<evidence type="ECO:0000313" key="3">
    <source>
        <dbReference type="Proteomes" id="UP000760494"/>
    </source>
</evidence>
<feature type="region of interest" description="Disordered" evidence="1">
    <location>
        <begin position="139"/>
        <end position="238"/>
    </location>
</feature>
<accession>A0A0I9YCD8</accession>
<comment type="caution">
    <text evidence="2">The sequence shown here is derived from an EMBL/GenBank/DDBJ whole genome shotgun (WGS) entry which is preliminary data.</text>
</comment>